<dbReference type="InterPro" id="IPR000835">
    <property type="entry name" value="HTH_MarR-typ"/>
</dbReference>
<accession>A0ABZ1YYX4</accession>
<evidence type="ECO:0000313" key="2">
    <source>
        <dbReference type="EMBL" id="WUV47077.1"/>
    </source>
</evidence>
<keyword evidence="3" id="KW-1185">Reference proteome</keyword>
<dbReference type="PANTHER" id="PTHR33164:SF43">
    <property type="entry name" value="HTH-TYPE TRANSCRIPTIONAL REPRESSOR YETL"/>
    <property type="match status" value="1"/>
</dbReference>
<dbReference type="Pfam" id="PF12802">
    <property type="entry name" value="MarR_2"/>
    <property type="match status" value="1"/>
</dbReference>
<evidence type="ECO:0000259" key="1">
    <source>
        <dbReference type="PROSITE" id="PS50995"/>
    </source>
</evidence>
<dbReference type="RefSeq" id="WP_327099974.1">
    <property type="nucleotide sequence ID" value="NZ_CP109149.1"/>
</dbReference>
<evidence type="ECO:0000313" key="3">
    <source>
        <dbReference type="Proteomes" id="UP001432062"/>
    </source>
</evidence>
<protein>
    <submittedName>
        <fullName evidence="2">MarR family transcriptional regulator</fullName>
    </submittedName>
</protein>
<dbReference type="Gene3D" id="1.10.10.10">
    <property type="entry name" value="Winged helix-like DNA-binding domain superfamily/Winged helix DNA-binding domain"/>
    <property type="match status" value="1"/>
</dbReference>
<dbReference type="SMART" id="SM00347">
    <property type="entry name" value="HTH_MARR"/>
    <property type="match status" value="1"/>
</dbReference>
<dbReference type="InterPro" id="IPR036390">
    <property type="entry name" value="WH_DNA-bd_sf"/>
</dbReference>
<dbReference type="InterPro" id="IPR039422">
    <property type="entry name" value="MarR/SlyA-like"/>
</dbReference>
<gene>
    <name evidence="2" type="ORF">OG563_02140</name>
</gene>
<dbReference type="PANTHER" id="PTHR33164">
    <property type="entry name" value="TRANSCRIPTIONAL REGULATOR, MARR FAMILY"/>
    <property type="match status" value="1"/>
</dbReference>
<dbReference type="PROSITE" id="PS50995">
    <property type="entry name" value="HTH_MARR_2"/>
    <property type="match status" value="1"/>
</dbReference>
<dbReference type="Proteomes" id="UP001432062">
    <property type="component" value="Chromosome"/>
</dbReference>
<dbReference type="PRINTS" id="PR00598">
    <property type="entry name" value="HTHMARR"/>
</dbReference>
<sequence length="148" mass="16074">MKNVKAEKLPETITFRLGLLGAFLTDRFSADVSSLGLKPKHAGMLNVLAANGKTSQMEMAQILRVAPSLVVALADHLESFGAIERLRDPEDRRRQNLCLTPHGRALLRKCLDAAHAIDAETTADLTAAERADLHRILGTLADRLGLPS</sequence>
<proteinExistence type="predicted"/>
<name>A0ABZ1YYX4_9NOCA</name>
<dbReference type="SUPFAM" id="SSF46785">
    <property type="entry name" value="Winged helix' DNA-binding domain"/>
    <property type="match status" value="1"/>
</dbReference>
<dbReference type="EMBL" id="CP109441">
    <property type="protein sequence ID" value="WUV47077.1"/>
    <property type="molecule type" value="Genomic_DNA"/>
</dbReference>
<dbReference type="InterPro" id="IPR036388">
    <property type="entry name" value="WH-like_DNA-bd_sf"/>
</dbReference>
<feature type="domain" description="HTH marR-type" evidence="1">
    <location>
        <begin position="10"/>
        <end position="142"/>
    </location>
</feature>
<organism evidence="2 3">
    <name type="scientific">Nocardia vinacea</name>
    <dbReference type="NCBI Taxonomy" id="96468"/>
    <lineage>
        <taxon>Bacteria</taxon>
        <taxon>Bacillati</taxon>
        <taxon>Actinomycetota</taxon>
        <taxon>Actinomycetes</taxon>
        <taxon>Mycobacteriales</taxon>
        <taxon>Nocardiaceae</taxon>
        <taxon>Nocardia</taxon>
    </lineage>
</organism>
<reference evidence="2" key="1">
    <citation type="submission" date="2022-10" db="EMBL/GenBank/DDBJ databases">
        <title>The complete genomes of actinobacterial strains from the NBC collection.</title>
        <authorList>
            <person name="Joergensen T.S."/>
            <person name="Alvarez Arevalo M."/>
            <person name="Sterndorff E.B."/>
            <person name="Faurdal D."/>
            <person name="Vuksanovic O."/>
            <person name="Mourched A.-S."/>
            <person name="Charusanti P."/>
            <person name="Shaw S."/>
            <person name="Blin K."/>
            <person name="Weber T."/>
        </authorList>
    </citation>
    <scope>NUCLEOTIDE SEQUENCE</scope>
    <source>
        <strain evidence="2">NBC_01482</strain>
    </source>
</reference>